<reference evidence="1" key="1">
    <citation type="submission" date="2020-05" db="EMBL/GenBank/DDBJ databases">
        <title>WGS assembly of Panicum virgatum.</title>
        <authorList>
            <person name="Lovell J.T."/>
            <person name="Jenkins J."/>
            <person name="Shu S."/>
            <person name="Juenger T.E."/>
            <person name="Schmutz J."/>
        </authorList>
    </citation>
    <scope>NUCLEOTIDE SEQUENCE</scope>
    <source>
        <strain evidence="1">AP13</strain>
    </source>
</reference>
<comment type="caution">
    <text evidence="1">The sequence shown here is derived from an EMBL/GenBank/DDBJ whole genome shotgun (WGS) entry which is preliminary data.</text>
</comment>
<evidence type="ECO:0000313" key="1">
    <source>
        <dbReference type="EMBL" id="KAG2656065.1"/>
    </source>
</evidence>
<organism evidence="1 2">
    <name type="scientific">Panicum virgatum</name>
    <name type="common">Blackwell switchgrass</name>
    <dbReference type="NCBI Taxonomy" id="38727"/>
    <lineage>
        <taxon>Eukaryota</taxon>
        <taxon>Viridiplantae</taxon>
        <taxon>Streptophyta</taxon>
        <taxon>Embryophyta</taxon>
        <taxon>Tracheophyta</taxon>
        <taxon>Spermatophyta</taxon>
        <taxon>Magnoliopsida</taxon>
        <taxon>Liliopsida</taxon>
        <taxon>Poales</taxon>
        <taxon>Poaceae</taxon>
        <taxon>PACMAD clade</taxon>
        <taxon>Panicoideae</taxon>
        <taxon>Panicodae</taxon>
        <taxon>Paniceae</taxon>
        <taxon>Panicinae</taxon>
        <taxon>Panicum</taxon>
        <taxon>Panicum sect. Hiantes</taxon>
    </lineage>
</organism>
<dbReference type="EMBL" id="CM029037">
    <property type="protein sequence ID" value="KAG2656065.1"/>
    <property type="molecule type" value="Genomic_DNA"/>
</dbReference>
<sequence>MRPSSPLEARETSMTVLFLLQVMPSHLQQSVPPCHDLAKPTSFDSPARNCRRKAFSCSVQQLVGVAKQMNSKRARPRKGMGNLLLHFLYEKWSNCMASY</sequence>
<keyword evidence="2" id="KW-1185">Reference proteome</keyword>
<evidence type="ECO:0000313" key="2">
    <source>
        <dbReference type="Proteomes" id="UP000823388"/>
    </source>
</evidence>
<accession>A0A8T0X9I2</accession>
<name>A0A8T0X9I2_PANVG</name>
<dbReference type="Proteomes" id="UP000823388">
    <property type="component" value="Chromosome 1K"/>
</dbReference>
<protein>
    <submittedName>
        <fullName evidence="1">Uncharacterized protein</fullName>
    </submittedName>
</protein>
<proteinExistence type="predicted"/>
<dbReference type="AlphaFoldDB" id="A0A8T0X9I2"/>
<gene>
    <name evidence="1" type="ORF">PVAP13_1KG052754</name>
</gene>